<dbReference type="Proteomes" id="UP000000305">
    <property type="component" value="Unassembled WGS sequence"/>
</dbReference>
<evidence type="ECO:0000313" key="4">
    <source>
        <dbReference type="EMBL" id="EFX76991.1"/>
    </source>
</evidence>
<dbReference type="EMBL" id="GL732565">
    <property type="protein sequence ID" value="EFX76991.1"/>
    <property type="molecule type" value="Genomic_DNA"/>
</dbReference>
<keyword evidence="5" id="KW-1185">Reference proteome</keyword>
<proteinExistence type="predicted"/>
<evidence type="ECO:0000313" key="5">
    <source>
        <dbReference type="Proteomes" id="UP000000305"/>
    </source>
</evidence>
<feature type="chain" id="PRO_5003237730" evidence="3">
    <location>
        <begin position="30"/>
        <end position="276"/>
    </location>
</feature>
<dbReference type="HOGENOM" id="CLU_944178_0_0_1"/>
<sequence>MTIFSPFRATVYFIMGMILLSCVIQSSSAPAPKGLKKLFEHAAKSHEDPNELKLDDSTKTTHEKPSSVIFRNMMSPRAVKSVFDIAMDKLTILMTGANNFLNGKSNIEPIDQFTSNFNTLFTSPGTSAVNNYYNIFANFWVNFDAISQFIRGLENRIVVRRVTANSAADEEEANAIVEETLLSLTAANAQLEDFKNNLNNLLRRQGIAIVQGTAKSKRADVSMNDSDDEEEDEDQDEEDAVNSLTNQFISPADQINRKYSTAEHNDDNNDIELSTV</sequence>
<feature type="region of interest" description="Disordered" evidence="2">
    <location>
        <begin position="218"/>
        <end position="276"/>
    </location>
</feature>
<reference evidence="4 5" key="1">
    <citation type="journal article" date="2011" name="Science">
        <title>The ecoresponsive genome of Daphnia pulex.</title>
        <authorList>
            <person name="Colbourne J.K."/>
            <person name="Pfrender M.E."/>
            <person name="Gilbert D."/>
            <person name="Thomas W.K."/>
            <person name="Tucker A."/>
            <person name="Oakley T.H."/>
            <person name="Tokishita S."/>
            <person name="Aerts A."/>
            <person name="Arnold G.J."/>
            <person name="Basu M.K."/>
            <person name="Bauer D.J."/>
            <person name="Caceres C.E."/>
            <person name="Carmel L."/>
            <person name="Casola C."/>
            <person name="Choi J.H."/>
            <person name="Detter J.C."/>
            <person name="Dong Q."/>
            <person name="Dusheyko S."/>
            <person name="Eads B.D."/>
            <person name="Frohlich T."/>
            <person name="Geiler-Samerotte K.A."/>
            <person name="Gerlach D."/>
            <person name="Hatcher P."/>
            <person name="Jogdeo S."/>
            <person name="Krijgsveld J."/>
            <person name="Kriventseva E.V."/>
            <person name="Kultz D."/>
            <person name="Laforsch C."/>
            <person name="Lindquist E."/>
            <person name="Lopez J."/>
            <person name="Manak J.R."/>
            <person name="Muller J."/>
            <person name="Pangilinan J."/>
            <person name="Patwardhan R.P."/>
            <person name="Pitluck S."/>
            <person name="Pritham E.J."/>
            <person name="Rechtsteiner A."/>
            <person name="Rho M."/>
            <person name="Rogozin I.B."/>
            <person name="Sakarya O."/>
            <person name="Salamov A."/>
            <person name="Schaack S."/>
            <person name="Shapiro H."/>
            <person name="Shiga Y."/>
            <person name="Skalitzky C."/>
            <person name="Smith Z."/>
            <person name="Souvorov A."/>
            <person name="Sung W."/>
            <person name="Tang Z."/>
            <person name="Tsuchiya D."/>
            <person name="Tu H."/>
            <person name="Vos H."/>
            <person name="Wang M."/>
            <person name="Wolf Y.I."/>
            <person name="Yamagata H."/>
            <person name="Yamada T."/>
            <person name="Ye Y."/>
            <person name="Shaw J.R."/>
            <person name="Andrews J."/>
            <person name="Crease T.J."/>
            <person name="Tang H."/>
            <person name="Lucas S.M."/>
            <person name="Robertson H.M."/>
            <person name="Bork P."/>
            <person name="Koonin E.V."/>
            <person name="Zdobnov E.M."/>
            <person name="Grigoriev I.V."/>
            <person name="Lynch M."/>
            <person name="Boore J.L."/>
        </authorList>
    </citation>
    <scope>NUCLEOTIDE SEQUENCE [LARGE SCALE GENOMIC DNA]</scope>
</reference>
<gene>
    <name evidence="4" type="ORF">DAPPUDRAFT_106601</name>
</gene>
<feature type="signal peptide" evidence="3">
    <location>
        <begin position="1"/>
        <end position="29"/>
    </location>
</feature>
<evidence type="ECO:0000256" key="3">
    <source>
        <dbReference type="SAM" id="SignalP"/>
    </source>
</evidence>
<dbReference type="OrthoDB" id="6366228at2759"/>
<keyword evidence="3" id="KW-0732">Signal</keyword>
<accession>E9GU84</accession>
<feature type="coiled-coil region" evidence="1">
    <location>
        <begin position="177"/>
        <end position="204"/>
    </location>
</feature>
<protein>
    <submittedName>
        <fullName evidence="4">Uncharacterized protein</fullName>
    </submittedName>
</protein>
<dbReference type="InParanoid" id="E9GU84"/>
<evidence type="ECO:0000256" key="1">
    <source>
        <dbReference type="SAM" id="Coils"/>
    </source>
</evidence>
<keyword evidence="1" id="KW-0175">Coiled coil</keyword>
<dbReference type="KEGG" id="dpx:DAPPUDRAFT_106601"/>
<feature type="compositionally biased region" description="Acidic residues" evidence="2">
    <location>
        <begin position="225"/>
        <end position="240"/>
    </location>
</feature>
<organism evidence="4 5">
    <name type="scientific">Daphnia pulex</name>
    <name type="common">Water flea</name>
    <dbReference type="NCBI Taxonomy" id="6669"/>
    <lineage>
        <taxon>Eukaryota</taxon>
        <taxon>Metazoa</taxon>
        <taxon>Ecdysozoa</taxon>
        <taxon>Arthropoda</taxon>
        <taxon>Crustacea</taxon>
        <taxon>Branchiopoda</taxon>
        <taxon>Diplostraca</taxon>
        <taxon>Cladocera</taxon>
        <taxon>Anomopoda</taxon>
        <taxon>Daphniidae</taxon>
        <taxon>Daphnia</taxon>
    </lineage>
</organism>
<dbReference type="PhylomeDB" id="E9GU84"/>
<evidence type="ECO:0000256" key="2">
    <source>
        <dbReference type="SAM" id="MobiDB-lite"/>
    </source>
</evidence>
<dbReference type="AlphaFoldDB" id="E9GU84"/>
<name>E9GU84_DAPPU</name>